<dbReference type="InterPro" id="IPR003613">
    <property type="entry name" value="Ubox_domain"/>
</dbReference>
<dbReference type="PANTHER" id="PTHR23315">
    <property type="entry name" value="U BOX DOMAIN-CONTAINING"/>
    <property type="match status" value="1"/>
</dbReference>
<dbReference type="FunFam" id="1.25.10.10:FF:000082">
    <property type="entry name" value="RING-type E3 ubiquitin transferase"/>
    <property type="match status" value="1"/>
</dbReference>
<protein>
    <recommendedName>
        <fullName evidence="4">RING-type E3 ubiquitin transferase</fullName>
        <ecNumber evidence="4">2.3.2.27</ecNumber>
    </recommendedName>
</protein>
<evidence type="ECO:0000256" key="7">
    <source>
        <dbReference type="ARBA" id="ARBA00022786"/>
    </source>
</evidence>
<dbReference type="EMBL" id="JXTB01000081">
    <property type="protein sequence ID" value="PON66238.1"/>
    <property type="molecule type" value="Genomic_DNA"/>
</dbReference>
<dbReference type="FunFam" id="3.30.40.10:FF:000442">
    <property type="entry name" value="RING-type E3 ubiquitin transferase"/>
    <property type="match status" value="1"/>
</dbReference>
<dbReference type="InterPro" id="IPR045210">
    <property type="entry name" value="RING-Ubox_PUB"/>
</dbReference>
<dbReference type="InterPro" id="IPR013083">
    <property type="entry name" value="Znf_RING/FYVE/PHD"/>
</dbReference>
<dbReference type="InterPro" id="IPR057623">
    <property type="entry name" value="PUB12-19-like_N"/>
</dbReference>
<dbReference type="PANTHER" id="PTHR23315:SF49">
    <property type="entry name" value="RING-TYPE E3 UBIQUITIN TRANSFERASE"/>
    <property type="match status" value="1"/>
</dbReference>
<dbReference type="GO" id="GO:0061630">
    <property type="term" value="F:ubiquitin protein ligase activity"/>
    <property type="evidence" value="ECO:0007669"/>
    <property type="project" value="UniProtKB-EC"/>
</dbReference>
<keyword evidence="6" id="KW-0677">Repeat</keyword>
<evidence type="ECO:0000256" key="8">
    <source>
        <dbReference type="PROSITE-ProRule" id="PRU00259"/>
    </source>
</evidence>
<evidence type="ECO:0000259" key="9">
    <source>
        <dbReference type="PROSITE" id="PS51698"/>
    </source>
</evidence>
<evidence type="ECO:0000313" key="11">
    <source>
        <dbReference type="Proteomes" id="UP000237105"/>
    </source>
</evidence>
<evidence type="ECO:0000256" key="5">
    <source>
        <dbReference type="ARBA" id="ARBA00022679"/>
    </source>
</evidence>
<dbReference type="Gene3D" id="3.30.40.10">
    <property type="entry name" value="Zinc/RING finger domain, C3HC4 (zinc finger)"/>
    <property type="match status" value="1"/>
</dbReference>
<dbReference type="SMART" id="SM00504">
    <property type="entry name" value="Ubox"/>
    <property type="match status" value="1"/>
</dbReference>
<dbReference type="Proteomes" id="UP000237105">
    <property type="component" value="Unassembled WGS sequence"/>
</dbReference>
<reference evidence="11" key="1">
    <citation type="submission" date="2016-06" db="EMBL/GenBank/DDBJ databases">
        <title>Parallel loss of symbiosis genes in relatives of nitrogen-fixing non-legume Parasponia.</title>
        <authorList>
            <person name="Van Velzen R."/>
            <person name="Holmer R."/>
            <person name="Bu F."/>
            <person name="Rutten L."/>
            <person name="Van Zeijl A."/>
            <person name="Liu W."/>
            <person name="Santuari L."/>
            <person name="Cao Q."/>
            <person name="Sharma T."/>
            <person name="Shen D."/>
            <person name="Roswanjaya Y."/>
            <person name="Wardhani T."/>
            <person name="Kalhor M.S."/>
            <person name="Jansen J."/>
            <person name="Van den Hoogen J."/>
            <person name="Gungor B."/>
            <person name="Hartog M."/>
            <person name="Hontelez J."/>
            <person name="Verver J."/>
            <person name="Yang W.-C."/>
            <person name="Schijlen E."/>
            <person name="Repin R."/>
            <person name="Schilthuizen M."/>
            <person name="Schranz E."/>
            <person name="Heidstra R."/>
            <person name="Miyata K."/>
            <person name="Fedorova E."/>
            <person name="Kohlen W."/>
            <person name="Bisseling T."/>
            <person name="Smit S."/>
            <person name="Geurts R."/>
        </authorList>
    </citation>
    <scope>NUCLEOTIDE SEQUENCE [LARGE SCALE GENOMIC DNA]</scope>
    <source>
        <strain evidence="11">cv. WU1-14</strain>
    </source>
</reference>
<gene>
    <name evidence="10" type="ORF">PanWU01x14_111040</name>
</gene>
<dbReference type="CDD" id="cd16664">
    <property type="entry name" value="RING-Ubox_PUB"/>
    <property type="match status" value="1"/>
</dbReference>
<dbReference type="UniPathway" id="UPA00143"/>
<feature type="repeat" description="ARM" evidence="8">
    <location>
        <begin position="367"/>
        <end position="409"/>
    </location>
</feature>
<feature type="repeat" description="ARM" evidence="8">
    <location>
        <begin position="326"/>
        <end position="368"/>
    </location>
</feature>
<feature type="domain" description="U-box" evidence="9">
    <location>
        <begin position="149"/>
        <end position="223"/>
    </location>
</feature>
<evidence type="ECO:0000256" key="2">
    <source>
        <dbReference type="ARBA" id="ARBA00003861"/>
    </source>
</evidence>
<dbReference type="InterPro" id="IPR058678">
    <property type="entry name" value="ARM_PUB"/>
</dbReference>
<evidence type="ECO:0000313" key="10">
    <source>
        <dbReference type="EMBL" id="PON66238.1"/>
    </source>
</evidence>
<dbReference type="Pfam" id="PF04564">
    <property type="entry name" value="U-box"/>
    <property type="match status" value="1"/>
</dbReference>
<dbReference type="EC" id="2.3.2.27" evidence="4"/>
<dbReference type="InterPro" id="IPR016024">
    <property type="entry name" value="ARM-type_fold"/>
</dbReference>
<dbReference type="PROSITE" id="PS51698">
    <property type="entry name" value="U_BOX"/>
    <property type="match status" value="1"/>
</dbReference>
<accession>A0A2P5CYX1</accession>
<comment type="function">
    <text evidence="2">Functions as an E3 ubiquitin ligase.</text>
</comment>
<dbReference type="SUPFAM" id="SSF48371">
    <property type="entry name" value="ARM repeat"/>
    <property type="match status" value="1"/>
</dbReference>
<dbReference type="Gene3D" id="1.25.10.10">
    <property type="entry name" value="Leucine-rich Repeat Variant"/>
    <property type="match status" value="1"/>
</dbReference>
<dbReference type="OrthoDB" id="7537227at2759"/>
<feature type="repeat" description="ARM" evidence="8">
    <location>
        <begin position="285"/>
        <end position="327"/>
    </location>
</feature>
<dbReference type="InterPro" id="IPR000225">
    <property type="entry name" value="Armadillo"/>
</dbReference>
<sequence length="525" mass="58489">MGRFRSVYDKLNQALDEMPYDELGISVEVKEQVDLMHMQLKRAKRRTDTQDMELAMDLMVVFSTKKDDRNADSAIIERLANKLELHTLADLKEETGAVRKLFKRRRHNAESLQQIMDLLGKFKEVAGIDEALLLDSPVSKSLQRSPSSLIPHEFLCPITLEIMTDPVIVASGQTYERASIQKWLYSNRRTCPKTGQTLDHLSLAPNFALKNVIRQWCEQNHFELPVKDPVIRPPFGCSAEIIEEISSLVQDLYSSQLDVRREAIVKIRMLSKENPENRILIASSGGIPPLVQLLSYPDSEIQEQTVTALLNLSIDEANKRLIAREGAIPAIIEVLRNGNGEARENSAAALFSLSMLDENKVLVGTLNGIPPLVELLGNGTIRGKKDAATALFNLSLNQANKSRVIKAGIIPPLLHLLEDNNLGMVDEALSILQLLASHHEGRSEIGRLSFIETLVGIIRNGTPKNKECATSVLLELGLNNSSFILAALQFGVYEHLVELARCGTNRAQRKANSLLQHMSKCEHIP</sequence>
<evidence type="ECO:0000256" key="1">
    <source>
        <dbReference type="ARBA" id="ARBA00000900"/>
    </source>
</evidence>
<dbReference type="PROSITE" id="PS50176">
    <property type="entry name" value="ARM_REPEAT"/>
    <property type="match status" value="4"/>
</dbReference>
<dbReference type="SUPFAM" id="SSF57850">
    <property type="entry name" value="RING/U-box"/>
    <property type="match status" value="1"/>
</dbReference>
<keyword evidence="7" id="KW-0833">Ubl conjugation pathway</keyword>
<keyword evidence="5" id="KW-0808">Transferase</keyword>
<dbReference type="GO" id="GO:0016567">
    <property type="term" value="P:protein ubiquitination"/>
    <property type="evidence" value="ECO:0007669"/>
    <property type="project" value="UniProtKB-UniPathway"/>
</dbReference>
<dbReference type="Pfam" id="PF25598">
    <property type="entry name" value="ARM_PUB"/>
    <property type="match status" value="1"/>
</dbReference>
<organism evidence="10 11">
    <name type="scientific">Parasponia andersonii</name>
    <name type="common">Sponia andersonii</name>
    <dbReference type="NCBI Taxonomy" id="3476"/>
    <lineage>
        <taxon>Eukaryota</taxon>
        <taxon>Viridiplantae</taxon>
        <taxon>Streptophyta</taxon>
        <taxon>Embryophyta</taxon>
        <taxon>Tracheophyta</taxon>
        <taxon>Spermatophyta</taxon>
        <taxon>Magnoliopsida</taxon>
        <taxon>eudicotyledons</taxon>
        <taxon>Gunneridae</taxon>
        <taxon>Pentapetalae</taxon>
        <taxon>rosids</taxon>
        <taxon>fabids</taxon>
        <taxon>Rosales</taxon>
        <taxon>Cannabaceae</taxon>
        <taxon>Parasponia</taxon>
    </lineage>
</organism>
<evidence type="ECO:0000256" key="3">
    <source>
        <dbReference type="ARBA" id="ARBA00004906"/>
    </source>
</evidence>
<keyword evidence="11" id="KW-1185">Reference proteome</keyword>
<dbReference type="Pfam" id="PF25368">
    <property type="entry name" value="PUB10_N"/>
    <property type="match status" value="1"/>
</dbReference>
<proteinExistence type="predicted"/>
<evidence type="ECO:0000256" key="6">
    <source>
        <dbReference type="ARBA" id="ARBA00022737"/>
    </source>
</evidence>
<dbReference type="SMART" id="SM00185">
    <property type="entry name" value="ARM"/>
    <property type="match status" value="5"/>
</dbReference>
<comment type="pathway">
    <text evidence="3">Protein modification; protein ubiquitination.</text>
</comment>
<dbReference type="AlphaFoldDB" id="A0A2P5CYX1"/>
<feature type="repeat" description="ARM" evidence="8">
    <location>
        <begin position="408"/>
        <end position="445"/>
    </location>
</feature>
<dbReference type="InterPro" id="IPR011989">
    <property type="entry name" value="ARM-like"/>
</dbReference>
<comment type="caution">
    <text evidence="10">The sequence shown here is derived from an EMBL/GenBank/DDBJ whole genome shotgun (WGS) entry which is preliminary data.</text>
</comment>
<comment type="catalytic activity">
    <reaction evidence="1">
        <text>S-ubiquitinyl-[E2 ubiquitin-conjugating enzyme]-L-cysteine + [acceptor protein]-L-lysine = [E2 ubiquitin-conjugating enzyme]-L-cysteine + N(6)-ubiquitinyl-[acceptor protein]-L-lysine.</text>
        <dbReference type="EC" id="2.3.2.27"/>
    </reaction>
</comment>
<name>A0A2P5CYX1_PARAD</name>
<evidence type="ECO:0000256" key="4">
    <source>
        <dbReference type="ARBA" id="ARBA00012483"/>
    </source>
</evidence>